<gene>
    <name evidence="1" type="primary">106083675</name>
</gene>
<dbReference type="Proteomes" id="UP000095300">
    <property type="component" value="Unassembled WGS sequence"/>
</dbReference>
<dbReference type="EnsemblMetazoa" id="SCAU010898-RB">
    <property type="protein sequence ID" value="SCAU010898-PB"/>
    <property type="gene ID" value="SCAU010898"/>
</dbReference>
<evidence type="ECO:0000313" key="2">
    <source>
        <dbReference type="Proteomes" id="UP000095300"/>
    </source>
</evidence>
<reference evidence="1" key="1">
    <citation type="submission" date="2020-05" db="UniProtKB">
        <authorList>
            <consortium name="EnsemblMetazoa"/>
        </authorList>
    </citation>
    <scope>IDENTIFICATION</scope>
    <source>
        <strain evidence="1">USDA</strain>
    </source>
</reference>
<accession>A0A1I8PT86</accession>
<proteinExistence type="predicted"/>
<dbReference type="VEuPathDB" id="VectorBase:SCAU010898"/>
<sequence>MQTCGTAKRSIGRRISYREIHIVKSRGYYGKEVRRRSSQRDTWGYEPTYVKSALRVTDTGTSVATQYQTMNQIWGVTWKTIKDYALVKKTDFGVKRTEFRKIEIICSIIKVVREGTVINCEATSDSDS</sequence>
<name>A0A1I8PT86_STOCA</name>
<dbReference type="AlphaFoldDB" id="A0A1I8PT86"/>
<protein>
    <submittedName>
        <fullName evidence="1">Uncharacterized protein</fullName>
    </submittedName>
</protein>
<keyword evidence="2" id="KW-1185">Reference proteome</keyword>
<organism evidence="1 2">
    <name type="scientific">Stomoxys calcitrans</name>
    <name type="common">Stable fly</name>
    <name type="synonym">Conops calcitrans</name>
    <dbReference type="NCBI Taxonomy" id="35570"/>
    <lineage>
        <taxon>Eukaryota</taxon>
        <taxon>Metazoa</taxon>
        <taxon>Ecdysozoa</taxon>
        <taxon>Arthropoda</taxon>
        <taxon>Hexapoda</taxon>
        <taxon>Insecta</taxon>
        <taxon>Pterygota</taxon>
        <taxon>Neoptera</taxon>
        <taxon>Endopterygota</taxon>
        <taxon>Diptera</taxon>
        <taxon>Brachycera</taxon>
        <taxon>Muscomorpha</taxon>
        <taxon>Muscoidea</taxon>
        <taxon>Muscidae</taxon>
        <taxon>Stomoxys</taxon>
    </lineage>
</organism>
<evidence type="ECO:0000313" key="1">
    <source>
        <dbReference type="EnsemblMetazoa" id="SCAU010898-PB"/>
    </source>
</evidence>